<dbReference type="Gene3D" id="3.40.50.1820">
    <property type="entry name" value="alpha/beta hydrolase"/>
    <property type="match status" value="1"/>
</dbReference>
<feature type="chain" id="PRO_5045181795" evidence="3">
    <location>
        <begin position="28"/>
        <end position="582"/>
    </location>
</feature>
<organism evidence="6 7">
    <name type="scientific">Luteococcus sanguinis</name>
    <dbReference type="NCBI Taxonomy" id="174038"/>
    <lineage>
        <taxon>Bacteria</taxon>
        <taxon>Bacillati</taxon>
        <taxon>Actinomycetota</taxon>
        <taxon>Actinomycetes</taxon>
        <taxon>Propionibacteriales</taxon>
        <taxon>Propionibacteriaceae</taxon>
        <taxon>Luteococcus</taxon>
    </lineage>
</organism>
<dbReference type="InterPro" id="IPR000073">
    <property type="entry name" value="AB_hydrolase_1"/>
</dbReference>
<dbReference type="GO" id="GO:0016787">
    <property type="term" value="F:hydrolase activity"/>
    <property type="evidence" value="ECO:0007669"/>
    <property type="project" value="UniProtKB-KW"/>
</dbReference>
<dbReference type="PANTHER" id="PTHR43248:SF25">
    <property type="entry name" value="AB HYDROLASE-1 DOMAIN-CONTAINING PROTEIN-RELATED"/>
    <property type="match status" value="1"/>
</dbReference>
<feature type="signal peptide" evidence="3">
    <location>
        <begin position="1"/>
        <end position="27"/>
    </location>
</feature>
<evidence type="ECO:0000256" key="2">
    <source>
        <dbReference type="ARBA" id="ARBA00022801"/>
    </source>
</evidence>
<evidence type="ECO:0000313" key="7">
    <source>
        <dbReference type="Proteomes" id="UP001596266"/>
    </source>
</evidence>
<dbReference type="Proteomes" id="UP001596266">
    <property type="component" value="Unassembled WGS sequence"/>
</dbReference>
<comment type="caution">
    <text evidence="6">The sequence shown here is derived from an EMBL/GenBank/DDBJ whole genome shotgun (WGS) entry which is preliminary data.</text>
</comment>
<dbReference type="SUPFAM" id="SSF53474">
    <property type="entry name" value="alpha/beta-Hydrolases"/>
    <property type="match status" value="1"/>
</dbReference>
<dbReference type="Pfam" id="PF08386">
    <property type="entry name" value="Abhydrolase_4"/>
    <property type="match status" value="1"/>
</dbReference>
<reference evidence="7" key="1">
    <citation type="journal article" date="2019" name="Int. J. Syst. Evol. Microbiol.">
        <title>The Global Catalogue of Microorganisms (GCM) 10K type strain sequencing project: providing services to taxonomists for standard genome sequencing and annotation.</title>
        <authorList>
            <consortium name="The Broad Institute Genomics Platform"/>
            <consortium name="The Broad Institute Genome Sequencing Center for Infectious Disease"/>
            <person name="Wu L."/>
            <person name="Ma J."/>
        </authorList>
    </citation>
    <scope>NUCLEOTIDE SEQUENCE [LARGE SCALE GENOMIC DNA]</scope>
    <source>
        <strain evidence="7">CGMCC 1.15277</strain>
    </source>
</reference>
<keyword evidence="7" id="KW-1185">Reference proteome</keyword>
<comment type="similarity">
    <text evidence="1">Belongs to the peptidase S33 family.</text>
</comment>
<keyword evidence="2 6" id="KW-0378">Hydrolase</keyword>
<protein>
    <submittedName>
        <fullName evidence="6">Alpha/beta hydrolase</fullName>
    </submittedName>
</protein>
<gene>
    <name evidence="6" type="ORF">ACFP57_13415</name>
</gene>
<accession>A0ABW1X6A0</accession>
<dbReference type="RefSeq" id="WP_343886788.1">
    <property type="nucleotide sequence ID" value="NZ_BAAAKI010000024.1"/>
</dbReference>
<evidence type="ECO:0000256" key="1">
    <source>
        <dbReference type="ARBA" id="ARBA00010088"/>
    </source>
</evidence>
<sequence>MRFKALAATMLATVIGVPLVSPSTAQAATPAKTSAIEAKRVDSIPTPKLDWFECYGAYQCASTRLPVDYDQPKGATTEVALLKVPSKDQVHKIGTLFVNPGGPGGSGTQMAAMMGMIANPIVTSRFDIVGIDPRGVAFTDQVRCFTDLKAQTRALAGLDIPFPIDDGERAAYLKSAQKLAQGCSTTGKTLSSTASTAEVARDMDVLRRAVGDKKLNYLGFSYGTQLGQVYANMFPDRIRALAIDGTIDPVAWAGTQATKNVPVTLRLGSAEGAWGALKEGMKRCDAAGKEYCAISGNAMGRWSKVARELVQHPLVSTDLFTGKQISYGYATFINSTLGMLYSTDGMDWVAAETAALEGALWPTTPAEGTTALKKLRALHTEFRTTHTATAARRFTSSAFSYSNDIEAYASVMCTDSLNPGSALAWKSAVARGVRTGGPFAQAWGWSSPWCASNDWKAIDEDAYRGPWNKKTSATILVVGSLWDPATSYASAKAAAGRLGNARLLTSNNWGHTAYGTGRCSTDAIEAYLVYGKLPAAGATCKDGYQPFSIKLSDRDDPAEDVLLSVAQRAGVRMAPKPGARLK</sequence>
<evidence type="ECO:0000259" key="5">
    <source>
        <dbReference type="Pfam" id="PF08386"/>
    </source>
</evidence>
<evidence type="ECO:0000256" key="3">
    <source>
        <dbReference type="SAM" id="SignalP"/>
    </source>
</evidence>
<proteinExistence type="inferred from homology"/>
<dbReference type="InterPro" id="IPR051601">
    <property type="entry name" value="Serine_prot/Carboxylest_S33"/>
</dbReference>
<evidence type="ECO:0000259" key="4">
    <source>
        <dbReference type="Pfam" id="PF00561"/>
    </source>
</evidence>
<keyword evidence="3" id="KW-0732">Signal</keyword>
<evidence type="ECO:0000313" key="6">
    <source>
        <dbReference type="EMBL" id="MFC6397974.1"/>
    </source>
</evidence>
<dbReference type="PANTHER" id="PTHR43248">
    <property type="entry name" value="2-SUCCINYL-6-HYDROXY-2,4-CYCLOHEXADIENE-1-CARBOXYLATE SYNTHASE"/>
    <property type="match status" value="1"/>
</dbReference>
<name>A0ABW1X6A0_9ACTN</name>
<feature type="domain" description="AB hydrolase-1" evidence="4">
    <location>
        <begin position="95"/>
        <end position="250"/>
    </location>
</feature>
<dbReference type="Pfam" id="PF00561">
    <property type="entry name" value="Abhydrolase_1"/>
    <property type="match status" value="1"/>
</dbReference>
<dbReference type="InterPro" id="IPR013595">
    <property type="entry name" value="Pept_S33_TAP-like_C"/>
</dbReference>
<feature type="domain" description="Peptidase S33 tripeptidyl aminopeptidase-like C-terminal" evidence="5">
    <location>
        <begin position="440"/>
        <end position="540"/>
    </location>
</feature>
<dbReference type="EMBL" id="JBHSUA010000025">
    <property type="protein sequence ID" value="MFC6397974.1"/>
    <property type="molecule type" value="Genomic_DNA"/>
</dbReference>
<dbReference type="InterPro" id="IPR029058">
    <property type="entry name" value="AB_hydrolase_fold"/>
</dbReference>